<comment type="caution">
    <text evidence="3">The sequence shown here is derived from an EMBL/GenBank/DDBJ whole genome shotgun (WGS) entry which is preliminary data.</text>
</comment>
<accession>A0A699SC17</accession>
<gene>
    <name evidence="3" type="ORF">Tci_866545</name>
</gene>
<keyword evidence="1" id="KW-0175">Coiled coil</keyword>
<feature type="compositionally biased region" description="Basic and acidic residues" evidence="2">
    <location>
        <begin position="158"/>
        <end position="171"/>
    </location>
</feature>
<organism evidence="3">
    <name type="scientific">Tanacetum cinerariifolium</name>
    <name type="common">Dalmatian daisy</name>
    <name type="synonym">Chrysanthemum cinerariifolium</name>
    <dbReference type="NCBI Taxonomy" id="118510"/>
    <lineage>
        <taxon>Eukaryota</taxon>
        <taxon>Viridiplantae</taxon>
        <taxon>Streptophyta</taxon>
        <taxon>Embryophyta</taxon>
        <taxon>Tracheophyta</taxon>
        <taxon>Spermatophyta</taxon>
        <taxon>Magnoliopsida</taxon>
        <taxon>eudicotyledons</taxon>
        <taxon>Gunneridae</taxon>
        <taxon>Pentapetalae</taxon>
        <taxon>asterids</taxon>
        <taxon>campanulids</taxon>
        <taxon>Asterales</taxon>
        <taxon>Asteraceae</taxon>
        <taxon>Asteroideae</taxon>
        <taxon>Anthemideae</taxon>
        <taxon>Anthemidinae</taxon>
        <taxon>Tanacetum</taxon>
    </lineage>
</organism>
<evidence type="ECO:0000256" key="1">
    <source>
        <dbReference type="SAM" id="Coils"/>
    </source>
</evidence>
<evidence type="ECO:0000256" key="2">
    <source>
        <dbReference type="SAM" id="MobiDB-lite"/>
    </source>
</evidence>
<sequence>ALIYRRIKFQAQQKKKMMKKSSSSENESCCSKDYVKNTDILNSKIKDLKSELSEANTYWYSYKLGVDQLEGRLVEYREMEVKYIEKIRTLELYRESNLESIKILKNEVETLKEEKDVVDGKLARLRKSSKHLKDIIESQRSDKAGDRPAERPTTNKTEFMKVAERPTTDKVETAKKHAVRYAEMYRRVVEW</sequence>
<feature type="non-terminal residue" evidence="3">
    <location>
        <position position="1"/>
    </location>
</feature>
<dbReference type="EMBL" id="BKCJ011149457">
    <property type="protein sequence ID" value="GFC94575.1"/>
    <property type="molecule type" value="Genomic_DNA"/>
</dbReference>
<feature type="compositionally biased region" description="Basic and acidic residues" evidence="2">
    <location>
        <begin position="136"/>
        <end position="150"/>
    </location>
</feature>
<evidence type="ECO:0000313" key="3">
    <source>
        <dbReference type="EMBL" id="GFC94575.1"/>
    </source>
</evidence>
<reference evidence="3" key="1">
    <citation type="journal article" date="2019" name="Sci. Rep.">
        <title>Draft genome of Tanacetum cinerariifolium, the natural source of mosquito coil.</title>
        <authorList>
            <person name="Yamashiro T."/>
            <person name="Shiraishi A."/>
            <person name="Satake H."/>
            <person name="Nakayama K."/>
        </authorList>
    </citation>
    <scope>NUCLEOTIDE SEQUENCE</scope>
</reference>
<protein>
    <submittedName>
        <fullName evidence="3">Uncharacterized protein</fullName>
    </submittedName>
</protein>
<feature type="coiled-coil region" evidence="1">
    <location>
        <begin position="94"/>
        <end position="128"/>
    </location>
</feature>
<dbReference type="AlphaFoldDB" id="A0A699SC17"/>
<feature type="region of interest" description="Disordered" evidence="2">
    <location>
        <begin position="136"/>
        <end position="171"/>
    </location>
</feature>
<name>A0A699SC17_TANCI</name>
<feature type="non-terminal residue" evidence="3">
    <location>
        <position position="191"/>
    </location>
</feature>
<proteinExistence type="predicted"/>